<proteinExistence type="predicted"/>
<accession>A0A2M9CK14</accession>
<feature type="domain" description="DUF4126" evidence="2">
    <location>
        <begin position="5"/>
        <end position="187"/>
    </location>
</feature>
<protein>
    <submittedName>
        <fullName evidence="3">Uncharacterized protein DUF4126</fullName>
    </submittedName>
</protein>
<keyword evidence="1" id="KW-0472">Membrane</keyword>
<gene>
    <name evidence="3" type="ORF">CLV46_1802</name>
</gene>
<feature type="transmembrane region" description="Helical" evidence="1">
    <location>
        <begin position="6"/>
        <end position="29"/>
    </location>
</feature>
<name>A0A2M9CK14_9MICO</name>
<organism evidence="3 4">
    <name type="scientific">Diaminobutyricimonas aerilata</name>
    <dbReference type="NCBI Taxonomy" id="1162967"/>
    <lineage>
        <taxon>Bacteria</taxon>
        <taxon>Bacillati</taxon>
        <taxon>Actinomycetota</taxon>
        <taxon>Actinomycetes</taxon>
        <taxon>Micrococcales</taxon>
        <taxon>Microbacteriaceae</taxon>
        <taxon>Diaminobutyricimonas</taxon>
    </lineage>
</organism>
<evidence type="ECO:0000256" key="1">
    <source>
        <dbReference type="SAM" id="Phobius"/>
    </source>
</evidence>
<keyword evidence="1" id="KW-1133">Transmembrane helix</keyword>
<feature type="transmembrane region" description="Helical" evidence="1">
    <location>
        <begin position="111"/>
        <end position="127"/>
    </location>
</feature>
<comment type="caution">
    <text evidence="3">The sequence shown here is derived from an EMBL/GenBank/DDBJ whole genome shotgun (WGS) entry which is preliminary data.</text>
</comment>
<feature type="transmembrane region" description="Helical" evidence="1">
    <location>
        <begin position="41"/>
        <end position="63"/>
    </location>
</feature>
<keyword evidence="1" id="KW-0812">Transmembrane</keyword>
<dbReference type="InterPro" id="IPR025196">
    <property type="entry name" value="DUF4126"/>
</dbReference>
<evidence type="ECO:0000313" key="4">
    <source>
        <dbReference type="Proteomes" id="UP000228758"/>
    </source>
</evidence>
<dbReference type="OrthoDB" id="161516at2"/>
<dbReference type="EMBL" id="PGFF01000001">
    <property type="protein sequence ID" value="PJJ72237.1"/>
    <property type="molecule type" value="Genomic_DNA"/>
</dbReference>
<dbReference type="RefSeq" id="WP_100364452.1">
    <property type="nucleotide sequence ID" value="NZ_PGFF01000001.1"/>
</dbReference>
<reference evidence="3 4" key="1">
    <citation type="submission" date="2017-11" db="EMBL/GenBank/DDBJ databases">
        <title>Genomic Encyclopedia of Archaeal and Bacterial Type Strains, Phase II (KMG-II): From Individual Species to Whole Genera.</title>
        <authorList>
            <person name="Goeker M."/>
        </authorList>
    </citation>
    <scope>NUCLEOTIDE SEQUENCE [LARGE SCALE GENOMIC DNA]</scope>
    <source>
        <strain evidence="3 4">DSM 27393</strain>
    </source>
</reference>
<sequence length="200" mass="20828">MLEALAGTGLAAAAGLNAYIPLLALGLAGRFVDVVQLPIGWAWLSNEWVLVGLGVLLVIEFVADKVPAVDTVNDWIQTLVRPASGGIVFGGGALTETAVVTDPAEFFESNQWVPIVTGVAVALAVHLAKMALRAVANTLTFGAAAPVLSTVEDIGSVSLSVFALLFPLLVVVVLAALVVALVLVFRRLRRRRAERAVAPA</sequence>
<dbReference type="AlphaFoldDB" id="A0A2M9CK14"/>
<keyword evidence="4" id="KW-1185">Reference proteome</keyword>
<dbReference type="Proteomes" id="UP000228758">
    <property type="component" value="Unassembled WGS sequence"/>
</dbReference>
<evidence type="ECO:0000313" key="3">
    <source>
        <dbReference type="EMBL" id="PJJ72237.1"/>
    </source>
</evidence>
<feature type="transmembrane region" description="Helical" evidence="1">
    <location>
        <begin position="157"/>
        <end position="185"/>
    </location>
</feature>
<evidence type="ECO:0000259" key="2">
    <source>
        <dbReference type="Pfam" id="PF13548"/>
    </source>
</evidence>
<dbReference type="Pfam" id="PF13548">
    <property type="entry name" value="DUF4126"/>
    <property type="match status" value="1"/>
</dbReference>